<reference evidence="2" key="1">
    <citation type="submission" date="2021-01" db="UniProtKB">
        <authorList>
            <consortium name="EnsemblPlants"/>
        </authorList>
    </citation>
    <scope>IDENTIFICATION</scope>
</reference>
<dbReference type="EnsemblPlants" id="Kaladp0068s0200.1.v1.1">
    <property type="protein sequence ID" value="Kaladp0068s0200.1.v1.1.CDS.1"/>
    <property type="gene ID" value="Kaladp0068s0200.v1.1"/>
</dbReference>
<dbReference type="Proteomes" id="UP000594263">
    <property type="component" value="Unplaced"/>
</dbReference>
<keyword evidence="1" id="KW-0732">Signal</keyword>
<name>A0A7N0UHV8_KALFE</name>
<dbReference type="Gramene" id="Kaladp0068s0200.1.v1.1">
    <property type="protein sequence ID" value="Kaladp0068s0200.1.v1.1.CDS.1"/>
    <property type="gene ID" value="Kaladp0068s0200.v1.1"/>
</dbReference>
<evidence type="ECO:0000256" key="1">
    <source>
        <dbReference type="SAM" id="SignalP"/>
    </source>
</evidence>
<keyword evidence="3" id="KW-1185">Reference proteome</keyword>
<protein>
    <submittedName>
        <fullName evidence="2">Uncharacterized protein</fullName>
    </submittedName>
</protein>
<feature type="chain" id="PRO_5029764518" evidence="1">
    <location>
        <begin position="27"/>
        <end position="110"/>
    </location>
</feature>
<evidence type="ECO:0000313" key="3">
    <source>
        <dbReference type="Proteomes" id="UP000594263"/>
    </source>
</evidence>
<organism evidence="2 3">
    <name type="scientific">Kalanchoe fedtschenkoi</name>
    <name type="common">Lavender scallops</name>
    <name type="synonym">South American air plant</name>
    <dbReference type="NCBI Taxonomy" id="63787"/>
    <lineage>
        <taxon>Eukaryota</taxon>
        <taxon>Viridiplantae</taxon>
        <taxon>Streptophyta</taxon>
        <taxon>Embryophyta</taxon>
        <taxon>Tracheophyta</taxon>
        <taxon>Spermatophyta</taxon>
        <taxon>Magnoliopsida</taxon>
        <taxon>eudicotyledons</taxon>
        <taxon>Gunneridae</taxon>
        <taxon>Pentapetalae</taxon>
        <taxon>Saxifragales</taxon>
        <taxon>Crassulaceae</taxon>
        <taxon>Kalanchoe</taxon>
    </lineage>
</organism>
<evidence type="ECO:0000313" key="2">
    <source>
        <dbReference type="EnsemblPlants" id="Kaladp0068s0200.1.v1.1.CDS.1"/>
    </source>
</evidence>
<feature type="signal peptide" evidence="1">
    <location>
        <begin position="1"/>
        <end position="26"/>
    </location>
</feature>
<accession>A0A7N0UHV8</accession>
<sequence>MAKLAVAAALLVLWLVLATSPATALANTNCGVSPGKKTGKECRTCIVDQLKFGCPKCVPLLRCMARCLWSGTARDKCGKRCDCGGAKPGLGECKRCMSRCKCSCVVRSMS</sequence>
<proteinExistence type="predicted"/>
<dbReference type="AlphaFoldDB" id="A0A7N0UHV8"/>